<dbReference type="InterPro" id="IPR027417">
    <property type="entry name" value="P-loop_NTPase"/>
</dbReference>
<keyword evidence="12" id="KW-1185">Reference proteome</keyword>
<dbReference type="EMBL" id="JTCM02000102">
    <property type="protein sequence ID" value="NEU76267.1"/>
    <property type="molecule type" value="Genomic_DNA"/>
</dbReference>
<keyword evidence="4" id="KW-0493">Microtubule</keyword>
<evidence type="ECO:0000256" key="3">
    <source>
        <dbReference type="ARBA" id="ARBA00022490"/>
    </source>
</evidence>
<comment type="caution">
    <text evidence="11">The sequence shown here is derived from an EMBL/GenBank/DDBJ whole genome shotgun (WGS) entry which is preliminary data.</text>
</comment>
<dbReference type="InterPro" id="IPR002182">
    <property type="entry name" value="NB-ARC"/>
</dbReference>
<keyword evidence="7" id="KW-0175">Coiled coil</keyword>
<evidence type="ECO:0000256" key="7">
    <source>
        <dbReference type="ARBA" id="ARBA00023054"/>
    </source>
</evidence>
<comment type="subcellular location">
    <subcellularLocation>
        <location evidence="1">Cytoplasm</location>
        <location evidence="1">Cytoskeleton</location>
    </subcellularLocation>
</comment>
<dbReference type="PANTHER" id="PTHR45783">
    <property type="entry name" value="KINESIN LIGHT CHAIN"/>
    <property type="match status" value="1"/>
</dbReference>
<dbReference type="GO" id="GO:0007018">
    <property type="term" value="P:microtubule-based movement"/>
    <property type="evidence" value="ECO:0007669"/>
    <property type="project" value="TreeGrafter"/>
</dbReference>
<name>A0A846HFH5_9CYAN</name>
<evidence type="ECO:0000256" key="8">
    <source>
        <dbReference type="ARBA" id="ARBA00023175"/>
    </source>
</evidence>
<keyword evidence="3" id="KW-0963">Cytoplasm</keyword>
<dbReference type="SUPFAM" id="SSF48452">
    <property type="entry name" value="TPR-like"/>
    <property type="match status" value="1"/>
</dbReference>
<dbReference type="Gene3D" id="1.25.40.10">
    <property type="entry name" value="Tetratricopeptide repeat domain"/>
    <property type="match status" value="1"/>
</dbReference>
<dbReference type="InterPro" id="IPR019734">
    <property type="entry name" value="TPR_rpt"/>
</dbReference>
<dbReference type="Proteomes" id="UP000031549">
    <property type="component" value="Unassembled WGS sequence"/>
</dbReference>
<comment type="similarity">
    <text evidence="2">Belongs to the kinesin light chain family.</text>
</comment>
<evidence type="ECO:0000256" key="2">
    <source>
        <dbReference type="ARBA" id="ARBA00009622"/>
    </source>
</evidence>
<evidence type="ECO:0000256" key="9">
    <source>
        <dbReference type="ARBA" id="ARBA00023212"/>
    </source>
</evidence>
<dbReference type="GO" id="GO:0043531">
    <property type="term" value="F:ADP binding"/>
    <property type="evidence" value="ECO:0007669"/>
    <property type="project" value="InterPro"/>
</dbReference>
<evidence type="ECO:0000313" key="12">
    <source>
        <dbReference type="Proteomes" id="UP000031549"/>
    </source>
</evidence>
<dbReference type="GO" id="GO:0005737">
    <property type="term" value="C:cytoplasm"/>
    <property type="evidence" value="ECO:0007669"/>
    <property type="project" value="TreeGrafter"/>
</dbReference>
<dbReference type="GO" id="GO:0005874">
    <property type="term" value="C:microtubule"/>
    <property type="evidence" value="ECO:0007669"/>
    <property type="project" value="UniProtKB-KW"/>
</dbReference>
<dbReference type="SUPFAM" id="SSF52540">
    <property type="entry name" value="P-loop containing nucleoside triphosphate hydrolases"/>
    <property type="match status" value="1"/>
</dbReference>
<dbReference type="PANTHER" id="PTHR45783:SF3">
    <property type="entry name" value="KINESIN LIGHT CHAIN"/>
    <property type="match status" value="1"/>
</dbReference>
<keyword evidence="8" id="KW-0505">Motor protein</keyword>
<keyword evidence="9" id="KW-0206">Cytoskeleton</keyword>
<accession>A0A846HFH5</accession>
<dbReference type="Pfam" id="PF00931">
    <property type="entry name" value="NB-ARC"/>
    <property type="match status" value="1"/>
</dbReference>
<dbReference type="GO" id="GO:0005871">
    <property type="term" value="C:kinesin complex"/>
    <property type="evidence" value="ECO:0007669"/>
    <property type="project" value="InterPro"/>
</dbReference>
<evidence type="ECO:0000313" key="11">
    <source>
        <dbReference type="EMBL" id="NEU76267.1"/>
    </source>
</evidence>
<feature type="domain" description="NB-ARC" evidence="10">
    <location>
        <begin position="61"/>
        <end position="211"/>
    </location>
</feature>
<dbReference type="AlphaFoldDB" id="A0A846HFH5"/>
<proteinExistence type="inferred from homology"/>
<dbReference type="Gene3D" id="3.40.50.300">
    <property type="entry name" value="P-loop containing nucleotide triphosphate hydrolases"/>
    <property type="match status" value="1"/>
</dbReference>
<dbReference type="InterPro" id="IPR002151">
    <property type="entry name" value="Kinesin_light"/>
</dbReference>
<dbReference type="PRINTS" id="PR00364">
    <property type="entry name" value="DISEASERSIST"/>
</dbReference>
<organism evidence="11 12">
    <name type="scientific">Hassallia byssoidea VB512170</name>
    <dbReference type="NCBI Taxonomy" id="1304833"/>
    <lineage>
        <taxon>Bacteria</taxon>
        <taxon>Bacillati</taxon>
        <taxon>Cyanobacteriota</taxon>
        <taxon>Cyanophyceae</taxon>
        <taxon>Nostocales</taxon>
        <taxon>Tolypothrichaceae</taxon>
        <taxon>Hassallia</taxon>
    </lineage>
</organism>
<dbReference type="Pfam" id="PF13424">
    <property type="entry name" value="TPR_12"/>
    <property type="match status" value="2"/>
</dbReference>
<dbReference type="InterPro" id="IPR011990">
    <property type="entry name" value="TPR-like_helical_dom_sf"/>
</dbReference>
<dbReference type="SMART" id="SM00028">
    <property type="entry name" value="TPR"/>
    <property type="match status" value="3"/>
</dbReference>
<evidence type="ECO:0000256" key="1">
    <source>
        <dbReference type="ARBA" id="ARBA00004245"/>
    </source>
</evidence>
<gene>
    <name evidence="11" type="ORF">PI95_028000</name>
</gene>
<keyword evidence="5" id="KW-0677">Repeat</keyword>
<protein>
    <submittedName>
        <fullName evidence="11">Tetratricopeptide repeat protein</fullName>
    </submittedName>
</protein>
<evidence type="ECO:0000256" key="4">
    <source>
        <dbReference type="ARBA" id="ARBA00022701"/>
    </source>
</evidence>
<dbReference type="RefSeq" id="WP_163519267.1">
    <property type="nucleotide sequence ID" value="NZ_JTCM02000102.1"/>
</dbReference>
<dbReference type="GO" id="GO:0019894">
    <property type="term" value="F:kinesin binding"/>
    <property type="evidence" value="ECO:0007669"/>
    <property type="project" value="TreeGrafter"/>
</dbReference>
<evidence type="ECO:0000256" key="5">
    <source>
        <dbReference type="ARBA" id="ARBA00022737"/>
    </source>
</evidence>
<evidence type="ECO:0000256" key="6">
    <source>
        <dbReference type="ARBA" id="ARBA00022803"/>
    </source>
</evidence>
<evidence type="ECO:0000259" key="10">
    <source>
        <dbReference type="Pfam" id="PF00931"/>
    </source>
</evidence>
<reference evidence="11 12" key="1">
    <citation type="journal article" date="2015" name="Genome Announc.">
        <title>Draft Genome Sequence of Cyanobacterium Hassallia byssoidea Strain VB512170, Isolated from Monuments in India.</title>
        <authorList>
            <person name="Singh D."/>
            <person name="Chandrababunaidu M.M."/>
            <person name="Panda A."/>
            <person name="Sen D."/>
            <person name="Bhattacharyya S."/>
            <person name="Adhikary S.P."/>
            <person name="Tripathy S."/>
        </authorList>
    </citation>
    <scope>NUCLEOTIDE SEQUENCE [LARGE SCALE GENOMIC DNA]</scope>
    <source>
        <strain evidence="11 12">VB512170</strain>
    </source>
</reference>
<keyword evidence="6" id="KW-0802">TPR repeat</keyword>
<sequence>MPKDSGKFADKVGAFAAPGSQVNIGTQIIQGQKQLHPTKYIPYRGSVHFVGREQELAMLHEELQRRDYVAIAGMGGVGKTELATQYARRYQQHYGGIAWFNDRESNLAAEVLEFFINFGFEIPQELGGRFLSLKQQVAWCWSKYPDSALPILIVFDDVTDLANLREVVPTHNRFRVLITTRLRHLDPNFIQQIPLDVLSPEKALELLKRLLGDRDKRIENEPKAATAICECLEYLPLGIELVGGYLVRDLQLSLHTMFGQLQERKLAEAALQDRETINSTQLGVKAAFALTWEELDPLTQQLGKLLSLFSPQSILWELVVWVAIESKNIEQTEAATQAQPADIISDELPIIKAPHPQPLPASGEESKSAALAGWGSDELNEAKKHLYERNLLQQVDQRCYKIHALVRWFLQGQLAESGEMQAVLETTFATAMIAKAESLDDSPTSNDIEDIKDVIPHIEDLGNRLIAEVNKAKEGEAISPASVPNDEVISVFVGVGRFYEGQGLYKLAEPWREECVNVCQALFVGDDPNVATSLNNLAALYKSLGRYSEAEPLLIDALAMTKRLFLGDHPDVATSLNNLAFLYKSLGRYSEAEPLLIDALAMTKRLFLSDHPDVATSLNNLAFLYKSLGRYSEAEPLLIEALAMCDRLLGVNHPTTATIRENLTSLQRQLTPPATPKRGLGQFVQGLYNLLNRRF</sequence>